<feature type="transmembrane region" description="Helical" evidence="1">
    <location>
        <begin position="237"/>
        <end position="257"/>
    </location>
</feature>
<reference evidence="2" key="1">
    <citation type="submission" date="2021-01" db="UniProtKB">
        <authorList>
            <consortium name="EnsemblMetazoa"/>
        </authorList>
    </citation>
    <scope>IDENTIFICATION</scope>
</reference>
<feature type="transmembrane region" description="Helical" evidence="1">
    <location>
        <begin position="133"/>
        <end position="154"/>
    </location>
</feature>
<dbReference type="AlphaFoldDB" id="A0A7M5V2G9"/>
<dbReference type="OrthoDB" id="419711at2759"/>
<evidence type="ECO:0000313" key="2">
    <source>
        <dbReference type="EnsemblMetazoa" id="CLYHEMP008581.1"/>
    </source>
</evidence>
<proteinExistence type="predicted"/>
<dbReference type="GO" id="GO:0016020">
    <property type="term" value="C:membrane"/>
    <property type="evidence" value="ECO:0007669"/>
    <property type="project" value="TreeGrafter"/>
</dbReference>
<keyword evidence="1" id="KW-1133">Transmembrane helix</keyword>
<evidence type="ECO:0000256" key="1">
    <source>
        <dbReference type="SAM" id="Phobius"/>
    </source>
</evidence>
<dbReference type="InterPro" id="IPR049352">
    <property type="entry name" value="Rost"/>
</dbReference>
<feature type="transmembrane region" description="Helical" evidence="1">
    <location>
        <begin position="36"/>
        <end position="57"/>
    </location>
</feature>
<dbReference type="PANTHER" id="PTHR12242">
    <property type="entry name" value="OS02G0130600 PROTEIN-RELATED"/>
    <property type="match status" value="1"/>
</dbReference>
<organism evidence="2 3">
    <name type="scientific">Clytia hemisphaerica</name>
    <dbReference type="NCBI Taxonomy" id="252671"/>
    <lineage>
        <taxon>Eukaryota</taxon>
        <taxon>Metazoa</taxon>
        <taxon>Cnidaria</taxon>
        <taxon>Hydrozoa</taxon>
        <taxon>Hydroidolina</taxon>
        <taxon>Leptothecata</taxon>
        <taxon>Obeliida</taxon>
        <taxon>Clytiidae</taxon>
        <taxon>Clytia</taxon>
    </lineage>
</organism>
<dbReference type="PANTHER" id="PTHR12242:SF1">
    <property type="entry name" value="MYND-TYPE DOMAIN-CONTAINING PROTEIN"/>
    <property type="match status" value="1"/>
</dbReference>
<name>A0A7M5V2G9_9CNID</name>
<dbReference type="GeneID" id="136804982"/>
<keyword evidence="1" id="KW-0472">Membrane</keyword>
<dbReference type="RefSeq" id="XP_066917620.1">
    <property type="nucleotide sequence ID" value="XM_067061519.1"/>
</dbReference>
<feature type="transmembrane region" description="Helical" evidence="1">
    <location>
        <begin position="197"/>
        <end position="217"/>
    </location>
</feature>
<dbReference type="Pfam" id="PF21534">
    <property type="entry name" value="Rost"/>
    <property type="match status" value="1"/>
</dbReference>
<keyword evidence="1" id="KW-0812">Transmembrane</keyword>
<dbReference type="Proteomes" id="UP000594262">
    <property type="component" value="Unplaced"/>
</dbReference>
<protein>
    <recommendedName>
        <fullName evidence="4">Protein rolling stone</fullName>
    </recommendedName>
</protein>
<keyword evidence="3" id="KW-1185">Reference proteome</keyword>
<dbReference type="EnsemblMetazoa" id="CLYHEMT008581.1">
    <property type="protein sequence ID" value="CLYHEMP008581.1"/>
    <property type="gene ID" value="CLYHEMG008581"/>
</dbReference>
<evidence type="ECO:0000313" key="3">
    <source>
        <dbReference type="Proteomes" id="UP000594262"/>
    </source>
</evidence>
<feature type="transmembrane region" description="Helical" evidence="1">
    <location>
        <begin position="69"/>
        <end position="90"/>
    </location>
</feature>
<evidence type="ECO:0008006" key="4">
    <source>
        <dbReference type="Google" id="ProtNLM"/>
    </source>
</evidence>
<accession>A0A7M5V2G9</accession>
<sequence>MSFKAEFKLEKLKFKHDSIEDFYTLRCCGIPARVLWLIRLVFTLYTIASIIFSIAFYNDQKWIVFLTNWGLILSTVYFITALAVSGYYIFRNAPEPMTNSDIPMYTLEKDHQQNPSSGDLNEGRLLPFPIKFLWFWHHITYGIVTTLIILYWTLVRQPKHFSTGDLTFSYINDHGGIFLLLCIDFSFCLIPFRILHVIYTLVVCILYAVVTVIYNFATDDPVYEGVLDWQNKAGWGVIYILGAIVLLFILQLIYFGFYRLKLRLKND</sequence>
<feature type="transmembrane region" description="Helical" evidence="1">
    <location>
        <begin position="174"/>
        <end position="190"/>
    </location>
</feature>